<name>A0ABQ8GSA2_9PEZI</name>
<comment type="caution">
    <text evidence="2">The sequence shown here is derived from an EMBL/GenBank/DDBJ whole genome shotgun (WGS) entry which is preliminary data.</text>
</comment>
<gene>
    <name evidence="2" type="ORF">B0J12DRAFT_167337</name>
</gene>
<keyword evidence="3" id="KW-1185">Reference proteome</keyword>
<accession>A0ABQ8GSA2</accession>
<feature type="region of interest" description="Disordered" evidence="1">
    <location>
        <begin position="138"/>
        <end position="180"/>
    </location>
</feature>
<feature type="region of interest" description="Disordered" evidence="1">
    <location>
        <begin position="345"/>
        <end position="372"/>
    </location>
</feature>
<evidence type="ECO:0000313" key="2">
    <source>
        <dbReference type="EMBL" id="KAH7063369.1"/>
    </source>
</evidence>
<dbReference type="Proteomes" id="UP000774617">
    <property type="component" value="Unassembled WGS sequence"/>
</dbReference>
<feature type="compositionally biased region" description="Low complexity" evidence="1">
    <location>
        <begin position="311"/>
        <end position="320"/>
    </location>
</feature>
<reference evidence="2 3" key="1">
    <citation type="journal article" date="2021" name="Nat. Commun.">
        <title>Genetic determinants of endophytism in the Arabidopsis root mycobiome.</title>
        <authorList>
            <person name="Mesny F."/>
            <person name="Miyauchi S."/>
            <person name="Thiergart T."/>
            <person name="Pickel B."/>
            <person name="Atanasova L."/>
            <person name="Karlsson M."/>
            <person name="Huettel B."/>
            <person name="Barry K.W."/>
            <person name="Haridas S."/>
            <person name="Chen C."/>
            <person name="Bauer D."/>
            <person name="Andreopoulos W."/>
            <person name="Pangilinan J."/>
            <person name="LaButti K."/>
            <person name="Riley R."/>
            <person name="Lipzen A."/>
            <person name="Clum A."/>
            <person name="Drula E."/>
            <person name="Henrissat B."/>
            <person name="Kohler A."/>
            <person name="Grigoriev I.V."/>
            <person name="Martin F.M."/>
            <person name="Hacquard S."/>
        </authorList>
    </citation>
    <scope>NUCLEOTIDE SEQUENCE [LARGE SCALE GENOMIC DNA]</scope>
    <source>
        <strain evidence="2 3">MPI-SDFR-AT-0080</strain>
    </source>
</reference>
<evidence type="ECO:0000256" key="1">
    <source>
        <dbReference type="SAM" id="MobiDB-lite"/>
    </source>
</evidence>
<protein>
    <submittedName>
        <fullName evidence="2">Uncharacterized protein</fullName>
    </submittedName>
</protein>
<proteinExistence type="predicted"/>
<feature type="region of interest" description="Disordered" evidence="1">
    <location>
        <begin position="311"/>
        <end position="333"/>
    </location>
</feature>
<feature type="region of interest" description="Disordered" evidence="1">
    <location>
        <begin position="66"/>
        <end position="114"/>
    </location>
</feature>
<sequence>MAIQNFARLLNFNVAAWVDMIGLPRPSSVAVQQIIAQHPCSSTASPLPTSCENAANFEAHNAARPSFASGSAAKPEQEIPRAASQDAALAPDDDDNTRRRGAASSGGGPAGCPCSSIVAGSAARGTESRLRIRPICFPQASSGQRLRHGPPAAHGRPDVRPGPRAAARQPADPRRVRRGSVQVLPAARRAGPRGQLRAQALHRRLAQGARPAAARPAAAPAQLGGADRLHRRGRRPLHAAVGAVHGQPAAQPVTRPQAVQPRGIAGEGAARHARPARAHPPLGAAALPAPAEVPHQRLRLLALPRLPAAAGASSPVSAATPAPPLPPDQARHPRLQRRWLRPDLPRWNPRARADGARRPHLHPHRPPGAGLAARPRSQLLEVLPGVPQRRQELGHAQRACHRVCRGPGVRREGLRPVGRQGQAVVEGGRGLGV</sequence>
<organism evidence="2 3">
    <name type="scientific">Macrophomina phaseolina</name>
    <dbReference type="NCBI Taxonomy" id="35725"/>
    <lineage>
        <taxon>Eukaryota</taxon>
        <taxon>Fungi</taxon>
        <taxon>Dikarya</taxon>
        <taxon>Ascomycota</taxon>
        <taxon>Pezizomycotina</taxon>
        <taxon>Dothideomycetes</taxon>
        <taxon>Dothideomycetes incertae sedis</taxon>
        <taxon>Botryosphaeriales</taxon>
        <taxon>Botryosphaeriaceae</taxon>
        <taxon>Macrophomina</taxon>
    </lineage>
</organism>
<dbReference type="EMBL" id="JAGTJR010000002">
    <property type="protein sequence ID" value="KAH7063369.1"/>
    <property type="molecule type" value="Genomic_DNA"/>
</dbReference>
<evidence type="ECO:0000313" key="3">
    <source>
        <dbReference type="Proteomes" id="UP000774617"/>
    </source>
</evidence>